<protein>
    <recommendedName>
        <fullName evidence="1">DUF6538 domain-containing protein</fullName>
    </recommendedName>
</protein>
<comment type="caution">
    <text evidence="2">The sequence shown here is derived from an EMBL/GenBank/DDBJ whole genome shotgun (WGS) entry which is preliminary data.</text>
</comment>
<feature type="domain" description="DUF6538" evidence="1">
    <location>
        <begin position="3"/>
        <end position="53"/>
    </location>
</feature>
<name>J9DUF8_9PROT</name>
<dbReference type="Proteomes" id="UP000004836">
    <property type="component" value="Unassembled WGS sequence"/>
</dbReference>
<dbReference type="AlphaFoldDB" id="J9DUF8"/>
<gene>
    <name evidence="2" type="ORF">IMCC14465_15140</name>
</gene>
<accession>J9DUF8</accession>
<dbReference type="STRING" id="1220535.IMCC14465_15140"/>
<evidence type="ECO:0000313" key="2">
    <source>
        <dbReference type="EMBL" id="EJW20627.1"/>
    </source>
</evidence>
<evidence type="ECO:0000259" key="1">
    <source>
        <dbReference type="Pfam" id="PF20172"/>
    </source>
</evidence>
<reference evidence="2 3" key="1">
    <citation type="journal article" date="2012" name="J. Bacteriol.">
        <title>Genome Sequence of Strain IMCC14465, Isolated from the East Sea, Belonging to the PS1 Clade of Alphaproteobacteria.</title>
        <authorList>
            <person name="Yang S.J."/>
            <person name="Kang I."/>
            <person name="Cho J.C."/>
        </authorList>
    </citation>
    <scope>NUCLEOTIDE SEQUENCE [LARGE SCALE GENOMIC DNA]</scope>
    <source>
        <strain evidence="2 3">IMCC14465</strain>
    </source>
</reference>
<proteinExistence type="predicted"/>
<sequence>MHYYYTRRIPKELQKRLGKKRIVVSLKTKSRRKAIASAIVLSEKLESFWNGMKLEEIIS</sequence>
<dbReference type="eggNOG" id="COG0582">
    <property type="taxonomic scope" value="Bacteria"/>
</dbReference>
<evidence type="ECO:0000313" key="3">
    <source>
        <dbReference type="Proteomes" id="UP000004836"/>
    </source>
</evidence>
<dbReference type="Pfam" id="PF20172">
    <property type="entry name" value="DUF6538"/>
    <property type="match status" value="1"/>
</dbReference>
<dbReference type="InterPro" id="IPR046668">
    <property type="entry name" value="DUF6538"/>
</dbReference>
<organism evidence="2 3">
    <name type="scientific">alpha proteobacterium IMCC14465</name>
    <dbReference type="NCBI Taxonomy" id="1220535"/>
    <lineage>
        <taxon>Bacteria</taxon>
        <taxon>Pseudomonadati</taxon>
        <taxon>Pseudomonadota</taxon>
        <taxon>Alphaproteobacteria</taxon>
        <taxon>PS1 clade</taxon>
    </lineage>
</organism>
<dbReference type="EMBL" id="ALYF01000006">
    <property type="protein sequence ID" value="EJW20627.1"/>
    <property type="molecule type" value="Genomic_DNA"/>
</dbReference>
<keyword evidence="3" id="KW-1185">Reference proteome</keyword>